<gene>
    <name evidence="2" type="ORF">A8990_13228</name>
</gene>
<dbReference type="OrthoDB" id="2628016at2"/>
<evidence type="ECO:0000313" key="2">
    <source>
        <dbReference type="EMBL" id="REE69631.1"/>
    </source>
</evidence>
<keyword evidence="1" id="KW-0472">Membrane</keyword>
<accession>A0A3D9QW90</accession>
<comment type="caution">
    <text evidence="2">The sequence shown here is derived from an EMBL/GenBank/DDBJ whole genome shotgun (WGS) entry which is preliminary data.</text>
</comment>
<organism evidence="2 3">
    <name type="scientific">Paenibacillus taihuensis</name>
    <dbReference type="NCBI Taxonomy" id="1156355"/>
    <lineage>
        <taxon>Bacteria</taxon>
        <taxon>Bacillati</taxon>
        <taxon>Bacillota</taxon>
        <taxon>Bacilli</taxon>
        <taxon>Bacillales</taxon>
        <taxon>Paenibacillaceae</taxon>
        <taxon>Paenibacillus</taxon>
    </lineage>
</organism>
<evidence type="ECO:0000256" key="1">
    <source>
        <dbReference type="SAM" id="Phobius"/>
    </source>
</evidence>
<dbReference type="AlphaFoldDB" id="A0A3D9QW90"/>
<dbReference type="EMBL" id="QTTN01000032">
    <property type="protein sequence ID" value="REE69631.1"/>
    <property type="molecule type" value="Genomic_DNA"/>
</dbReference>
<feature type="transmembrane region" description="Helical" evidence="1">
    <location>
        <begin position="6"/>
        <end position="23"/>
    </location>
</feature>
<name>A0A3D9QW90_9BACL</name>
<reference evidence="2 3" key="1">
    <citation type="submission" date="2018-08" db="EMBL/GenBank/DDBJ databases">
        <title>Genomic Encyclopedia of Type Strains, Phase III (KMG-III): the genomes of soil and plant-associated and newly described type strains.</title>
        <authorList>
            <person name="Whitman W."/>
        </authorList>
    </citation>
    <scope>NUCLEOTIDE SEQUENCE [LARGE SCALE GENOMIC DNA]</scope>
    <source>
        <strain evidence="2 3">CGMCC 1.10966</strain>
    </source>
</reference>
<sequence length="94" mass="10746">MLPKNYFALIIMIWITVLTIWAVNKVVVPLNNNDVMVQGIPIQPMPQEISTVQIDKDTVWIIDANSNYIKVITHDKDGYHITGSEMTYQSIVSR</sequence>
<protein>
    <submittedName>
        <fullName evidence="2">Uncharacterized protein</fullName>
    </submittedName>
</protein>
<proteinExistence type="predicted"/>
<evidence type="ECO:0000313" key="3">
    <source>
        <dbReference type="Proteomes" id="UP000256304"/>
    </source>
</evidence>
<dbReference type="Proteomes" id="UP000256304">
    <property type="component" value="Unassembled WGS sequence"/>
</dbReference>
<keyword evidence="1" id="KW-1133">Transmembrane helix</keyword>
<keyword evidence="1" id="KW-0812">Transmembrane</keyword>
<dbReference type="RefSeq" id="WP_116191256.1">
    <property type="nucleotide sequence ID" value="NZ_QTTN01000032.1"/>
</dbReference>
<keyword evidence="3" id="KW-1185">Reference proteome</keyword>